<keyword evidence="3" id="KW-1185">Reference proteome</keyword>
<accession>A0A6A6BCM3</accession>
<reference evidence="2" key="1">
    <citation type="journal article" date="2020" name="Stud. Mycol.">
        <title>101 Dothideomycetes genomes: a test case for predicting lifestyles and emergence of pathogens.</title>
        <authorList>
            <person name="Haridas S."/>
            <person name="Albert R."/>
            <person name="Binder M."/>
            <person name="Bloem J."/>
            <person name="Labutti K."/>
            <person name="Salamov A."/>
            <person name="Andreopoulos B."/>
            <person name="Baker S."/>
            <person name="Barry K."/>
            <person name="Bills G."/>
            <person name="Bluhm B."/>
            <person name="Cannon C."/>
            <person name="Castanera R."/>
            <person name="Culley D."/>
            <person name="Daum C."/>
            <person name="Ezra D."/>
            <person name="Gonzalez J."/>
            <person name="Henrissat B."/>
            <person name="Kuo A."/>
            <person name="Liang C."/>
            <person name="Lipzen A."/>
            <person name="Lutzoni F."/>
            <person name="Magnuson J."/>
            <person name="Mondo S."/>
            <person name="Nolan M."/>
            <person name="Ohm R."/>
            <person name="Pangilinan J."/>
            <person name="Park H.-J."/>
            <person name="Ramirez L."/>
            <person name="Alfaro M."/>
            <person name="Sun H."/>
            <person name="Tritt A."/>
            <person name="Yoshinaga Y."/>
            <person name="Zwiers L.-H."/>
            <person name="Turgeon B."/>
            <person name="Goodwin S."/>
            <person name="Spatafora J."/>
            <person name="Crous P."/>
            <person name="Grigoriev I."/>
        </authorList>
    </citation>
    <scope>NUCLEOTIDE SEQUENCE</scope>
    <source>
        <strain evidence="2">CBS 121167</strain>
    </source>
</reference>
<evidence type="ECO:0000313" key="2">
    <source>
        <dbReference type="EMBL" id="KAF2141035.1"/>
    </source>
</evidence>
<sequence length="130" mass="14650">MPMERDPAADAKLFGLVLKTFNIKLTKDIIDQMNKEMGPDCKGQAIPHRIDFYRKKAAAFNPTGSTASGPSEAIKKTKKRAKASESCEEDDDEEVKPKKRARIDYAADSWCRIRGVYYTLLIVYRCITTG</sequence>
<evidence type="ECO:0000256" key="1">
    <source>
        <dbReference type="SAM" id="MobiDB-lite"/>
    </source>
</evidence>
<protein>
    <submittedName>
        <fullName evidence="2">Uncharacterized protein</fullName>
    </submittedName>
</protein>
<dbReference type="Proteomes" id="UP000799438">
    <property type="component" value="Unassembled WGS sequence"/>
</dbReference>
<organism evidence="2 3">
    <name type="scientific">Aplosporella prunicola CBS 121167</name>
    <dbReference type="NCBI Taxonomy" id="1176127"/>
    <lineage>
        <taxon>Eukaryota</taxon>
        <taxon>Fungi</taxon>
        <taxon>Dikarya</taxon>
        <taxon>Ascomycota</taxon>
        <taxon>Pezizomycotina</taxon>
        <taxon>Dothideomycetes</taxon>
        <taxon>Dothideomycetes incertae sedis</taxon>
        <taxon>Botryosphaeriales</taxon>
        <taxon>Aplosporellaceae</taxon>
        <taxon>Aplosporella</taxon>
    </lineage>
</organism>
<gene>
    <name evidence="2" type="ORF">K452DRAFT_309483</name>
</gene>
<evidence type="ECO:0000313" key="3">
    <source>
        <dbReference type="Proteomes" id="UP000799438"/>
    </source>
</evidence>
<dbReference type="OrthoDB" id="5418867at2759"/>
<dbReference type="EMBL" id="ML995488">
    <property type="protein sequence ID" value="KAF2141035.1"/>
    <property type="molecule type" value="Genomic_DNA"/>
</dbReference>
<proteinExistence type="predicted"/>
<dbReference type="RefSeq" id="XP_033396748.1">
    <property type="nucleotide sequence ID" value="XM_033543251.1"/>
</dbReference>
<dbReference type="GeneID" id="54300748"/>
<dbReference type="AlphaFoldDB" id="A0A6A6BCM3"/>
<name>A0A6A6BCM3_9PEZI</name>
<feature type="region of interest" description="Disordered" evidence="1">
    <location>
        <begin position="60"/>
        <end position="95"/>
    </location>
</feature>